<dbReference type="SUPFAM" id="SSF47565">
    <property type="entry name" value="Insect pheromone/odorant-binding proteins"/>
    <property type="match status" value="1"/>
</dbReference>
<dbReference type="CDD" id="cd23992">
    <property type="entry name" value="PBP_GOBP"/>
    <property type="match status" value="1"/>
</dbReference>
<reference evidence="3 4" key="1">
    <citation type="submission" date="2020-11" db="EMBL/GenBank/DDBJ databases">
        <authorList>
            <person name="Wallbank WR R."/>
            <person name="Pardo Diaz C."/>
            <person name="Kozak K."/>
            <person name="Martin S."/>
            <person name="Jiggins C."/>
            <person name="Moest M."/>
            <person name="Warren A I."/>
            <person name="Generalovic N T."/>
            <person name="Byers J.R.P. K."/>
            <person name="Montejo-Kovacevich G."/>
            <person name="Yen C E."/>
        </authorList>
    </citation>
    <scope>NUCLEOTIDE SEQUENCE [LARGE SCALE GENOMIC DNA]</scope>
</reference>
<dbReference type="SMART" id="SM00708">
    <property type="entry name" value="PhBP"/>
    <property type="match status" value="1"/>
</dbReference>
<evidence type="ECO:0000313" key="3">
    <source>
        <dbReference type="EMBL" id="CAD7087143.1"/>
    </source>
</evidence>
<dbReference type="Gene3D" id="1.10.238.20">
    <property type="entry name" value="Pheromone/general odorant binding protein domain"/>
    <property type="match status" value="1"/>
</dbReference>
<dbReference type="PANTHER" id="PTHR11857:SF42">
    <property type="entry name" value="GENERAL ODORANT-BINDING PROTEIN 19D-RELATED"/>
    <property type="match status" value="1"/>
</dbReference>
<dbReference type="Pfam" id="PF01395">
    <property type="entry name" value="PBP_GOBP"/>
    <property type="match status" value="1"/>
</dbReference>
<sequence length="150" mass="16602">MTTFRKNTIFTFALVLFIYGLAVTSVKAELDEARAKEFFIKVASECITDDIKEDDIEALMKDDSASHEGKCLIACLMKKLGVLEEDGELSPINVNDLRQKIKSFGGDAEKALQIITAVADKCSSLKEEDVCETAYQIHLCVRGEIKAIYG</sequence>
<feature type="chain" id="PRO_5030990620" evidence="2">
    <location>
        <begin position="29"/>
        <end position="150"/>
    </location>
</feature>
<gene>
    <name evidence="3" type="ORF">HERILL_LOCUS9867</name>
</gene>
<organism evidence="3 4">
    <name type="scientific">Hermetia illucens</name>
    <name type="common">Black soldier fly</name>
    <dbReference type="NCBI Taxonomy" id="343691"/>
    <lineage>
        <taxon>Eukaryota</taxon>
        <taxon>Metazoa</taxon>
        <taxon>Ecdysozoa</taxon>
        <taxon>Arthropoda</taxon>
        <taxon>Hexapoda</taxon>
        <taxon>Insecta</taxon>
        <taxon>Pterygota</taxon>
        <taxon>Neoptera</taxon>
        <taxon>Endopterygota</taxon>
        <taxon>Diptera</taxon>
        <taxon>Brachycera</taxon>
        <taxon>Stratiomyomorpha</taxon>
        <taxon>Stratiomyidae</taxon>
        <taxon>Hermetiinae</taxon>
        <taxon>Hermetia</taxon>
    </lineage>
</organism>
<dbReference type="Proteomes" id="UP000594454">
    <property type="component" value="Chromosome 4"/>
</dbReference>
<feature type="signal peptide" evidence="2">
    <location>
        <begin position="1"/>
        <end position="28"/>
    </location>
</feature>
<dbReference type="GO" id="GO:0007608">
    <property type="term" value="P:sensory perception of smell"/>
    <property type="evidence" value="ECO:0007669"/>
    <property type="project" value="TreeGrafter"/>
</dbReference>
<keyword evidence="1 2" id="KW-0732">Signal</keyword>
<dbReference type="GO" id="GO:0005549">
    <property type="term" value="F:odorant binding"/>
    <property type="evidence" value="ECO:0007669"/>
    <property type="project" value="InterPro"/>
</dbReference>
<name>A0A7R8UWE8_HERIL</name>
<dbReference type="InterPro" id="IPR006170">
    <property type="entry name" value="PBP/GOBP"/>
</dbReference>
<dbReference type="OrthoDB" id="6595846at2759"/>
<dbReference type="InterPro" id="IPR036728">
    <property type="entry name" value="PBP_GOBP_sf"/>
</dbReference>
<keyword evidence="4" id="KW-1185">Reference proteome</keyword>
<evidence type="ECO:0000256" key="2">
    <source>
        <dbReference type="SAM" id="SignalP"/>
    </source>
</evidence>
<protein>
    <submittedName>
        <fullName evidence="3">Uncharacterized protein</fullName>
    </submittedName>
</protein>
<accession>A0A7R8UWE8</accession>
<evidence type="ECO:0000313" key="4">
    <source>
        <dbReference type="Proteomes" id="UP000594454"/>
    </source>
</evidence>
<dbReference type="EMBL" id="LR899012">
    <property type="protein sequence ID" value="CAD7087143.1"/>
    <property type="molecule type" value="Genomic_DNA"/>
</dbReference>
<dbReference type="AlphaFoldDB" id="A0A7R8UWE8"/>
<proteinExistence type="predicted"/>
<evidence type="ECO:0000256" key="1">
    <source>
        <dbReference type="ARBA" id="ARBA00022729"/>
    </source>
</evidence>
<dbReference type="GO" id="GO:0005615">
    <property type="term" value="C:extracellular space"/>
    <property type="evidence" value="ECO:0007669"/>
    <property type="project" value="TreeGrafter"/>
</dbReference>
<dbReference type="InParanoid" id="A0A7R8UWE8"/>
<dbReference type="PANTHER" id="PTHR11857">
    <property type="entry name" value="ODORANT BINDING PROTEIN-RELATED"/>
    <property type="match status" value="1"/>
</dbReference>